<reference evidence="2 3" key="1">
    <citation type="journal article" date="2016" name="Proc. Natl. Acad. Sci. U.S.A.">
        <title>Lipid metabolic changes in an early divergent fungus govern the establishment of a mutualistic symbiosis with endobacteria.</title>
        <authorList>
            <person name="Lastovetsky O.A."/>
            <person name="Gaspar M.L."/>
            <person name="Mondo S.J."/>
            <person name="LaButti K.M."/>
            <person name="Sandor L."/>
            <person name="Grigoriev I.V."/>
            <person name="Henry S.A."/>
            <person name="Pawlowska T.E."/>
        </authorList>
    </citation>
    <scope>NUCLEOTIDE SEQUENCE [LARGE SCALE GENOMIC DNA]</scope>
    <source>
        <strain evidence="2 3">ATCC 11559</strain>
    </source>
</reference>
<protein>
    <submittedName>
        <fullName evidence="2">Uncharacterized protein</fullName>
    </submittedName>
</protein>
<dbReference type="AlphaFoldDB" id="A0A1X0RV57"/>
<keyword evidence="1" id="KW-0812">Transmembrane</keyword>
<evidence type="ECO:0000256" key="1">
    <source>
        <dbReference type="SAM" id="Phobius"/>
    </source>
</evidence>
<feature type="transmembrane region" description="Helical" evidence="1">
    <location>
        <begin position="102"/>
        <end position="120"/>
    </location>
</feature>
<gene>
    <name evidence="2" type="ORF">BCV71DRAFT_237263</name>
</gene>
<accession>A0A1X0RV57</accession>
<keyword evidence="1" id="KW-1133">Transmembrane helix</keyword>
<organism evidence="2 3">
    <name type="scientific">Rhizopus microsporus</name>
    <dbReference type="NCBI Taxonomy" id="58291"/>
    <lineage>
        <taxon>Eukaryota</taxon>
        <taxon>Fungi</taxon>
        <taxon>Fungi incertae sedis</taxon>
        <taxon>Mucoromycota</taxon>
        <taxon>Mucoromycotina</taxon>
        <taxon>Mucoromycetes</taxon>
        <taxon>Mucorales</taxon>
        <taxon>Mucorineae</taxon>
        <taxon>Rhizopodaceae</taxon>
        <taxon>Rhizopus</taxon>
    </lineage>
</organism>
<sequence>MTGHNFNFVIIINVLDQYYLVVDNAPAHMNTRHLTVYRQSVSIYRLYDEFSLLYEDPKITQSSLIPICVATVTMDTSYQQWCAHFKNYVLAISVFWSCARHFAVSSFLVYALSLIAVCFVKA</sequence>
<proteinExistence type="predicted"/>
<keyword evidence="1" id="KW-0472">Membrane</keyword>
<evidence type="ECO:0000313" key="3">
    <source>
        <dbReference type="Proteomes" id="UP000242381"/>
    </source>
</evidence>
<name>A0A1X0RV57_RHIZD</name>
<dbReference type="Proteomes" id="UP000242381">
    <property type="component" value="Unassembled WGS sequence"/>
</dbReference>
<evidence type="ECO:0000313" key="2">
    <source>
        <dbReference type="EMBL" id="ORE15778.1"/>
    </source>
</evidence>
<dbReference type="EMBL" id="KV921410">
    <property type="protein sequence ID" value="ORE15778.1"/>
    <property type="molecule type" value="Genomic_DNA"/>
</dbReference>